<comment type="pathway">
    <text evidence="2">Quinol/quinone metabolism; menaquinone biosynthesis.</text>
</comment>
<protein>
    <recommendedName>
        <fullName evidence="11">1,4-dihydroxy-2-naphthoate octaprenyltransferase</fullName>
    </recommendedName>
</protein>
<dbReference type="GO" id="GO:0004659">
    <property type="term" value="F:prenyltransferase activity"/>
    <property type="evidence" value="ECO:0007669"/>
    <property type="project" value="InterPro"/>
</dbReference>
<feature type="transmembrane region" description="Helical" evidence="8">
    <location>
        <begin position="95"/>
        <end position="114"/>
    </location>
</feature>
<sequence>MNTVIALIKLSRAQFTIEPVVRATVGAFAYAYDHDTSVDPRRWALACAIIFLTNVAINYYNDYNDYEGDKANATRSTKTSTGGSNILVAGLLPRWTALAASLLISLLILTVILLDRHLHPSSTPFCGANIFWGCVFMGLSSQYNAGLRLSYTPFCEVLTVGTLSVGSWLFGYNAQDPAGGFVVPVGGGVGGGVFLLDAVLQMSRIMVMQVVDTDADRFVGKITLTVHLGPRRVAEVYLYLQYAILILAAFLACTSTGISMASSSPVAHAMVGVFAAVVLPRTFVVAKKLRRLGEGVKVAAEDCPFEVSRIMIEVNLACLAVLGAARGMGMWGQ</sequence>
<name>A0A0E9NJP2_SAICN</name>
<dbReference type="InterPro" id="IPR000537">
    <property type="entry name" value="UbiA_prenyltransferase"/>
</dbReference>
<dbReference type="OrthoDB" id="5591314at2759"/>
<evidence type="ECO:0000256" key="1">
    <source>
        <dbReference type="ARBA" id="ARBA00004141"/>
    </source>
</evidence>
<evidence type="ECO:0000256" key="8">
    <source>
        <dbReference type="SAM" id="Phobius"/>
    </source>
</evidence>
<evidence type="ECO:0000256" key="2">
    <source>
        <dbReference type="ARBA" id="ARBA00004863"/>
    </source>
</evidence>
<evidence type="ECO:0000256" key="4">
    <source>
        <dbReference type="ARBA" id="ARBA00022679"/>
    </source>
</evidence>
<comment type="caution">
    <text evidence="9">The sequence shown here is derived from an EMBL/GenBank/DDBJ whole genome shotgun (WGS) entry which is preliminary data.</text>
</comment>
<dbReference type="EMBL" id="BACD03000024">
    <property type="protein sequence ID" value="GAO49625.1"/>
    <property type="molecule type" value="Genomic_DNA"/>
</dbReference>
<dbReference type="UniPathway" id="UPA00079"/>
<dbReference type="PANTHER" id="PTHR13929">
    <property type="entry name" value="1,4-DIHYDROXY-2-NAPHTHOATE OCTAPRENYLTRANSFERASE"/>
    <property type="match status" value="1"/>
</dbReference>
<evidence type="ECO:0000313" key="10">
    <source>
        <dbReference type="Proteomes" id="UP000033140"/>
    </source>
</evidence>
<proteinExistence type="predicted"/>
<comment type="subcellular location">
    <subcellularLocation>
        <location evidence="1">Membrane</location>
        <topology evidence="1">Multi-pass membrane protein</topology>
    </subcellularLocation>
</comment>
<keyword evidence="10" id="KW-1185">Reference proteome</keyword>
<dbReference type="InterPro" id="IPR044878">
    <property type="entry name" value="UbiA_sf"/>
</dbReference>
<feature type="transmembrane region" description="Helical" evidence="8">
    <location>
        <begin position="43"/>
        <end position="60"/>
    </location>
</feature>
<dbReference type="Gene3D" id="1.10.357.140">
    <property type="entry name" value="UbiA prenyltransferase"/>
    <property type="match status" value="1"/>
</dbReference>
<feature type="transmembrane region" description="Helical" evidence="8">
    <location>
        <begin position="266"/>
        <end position="284"/>
    </location>
</feature>
<evidence type="ECO:0000313" key="9">
    <source>
        <dbReference type="EMBL" id="GAO49625.1"/>
    </source>
</evidence>
<dbReference type="GO" id="GO:0009234">
    <property type="term" value="P:menaquinone biosynthetic process"/>
    <property type="evidence" value="ECO:0007669"/>
    <property type="project" value="UniProtKB-UniPathway"/>
</dbReference>
<feature type="transmembrane region" description="Helical" evidence="8">
    <location>
        <begin position="178"/>
        <end position="200"/>
    </location>
</feature>
<evidence type="ECO:0000256" key="3">
    <source>
        <dbReference type="ARBA" id="ARBA00022428"/>
    </source>
</evidence>
<gene>
    <name evidence="9" type="ORF">G7K_3774-t1</name>
</gene>
<keyword evidence="6 8" id="KW-1133">Transmembrane helix</keyword>
<reference evidence="9 10" key="1">
    <citation type="journal article" date="2011" name="J. Gen. Appl. Microbiol.">
        <title>Draft genome sequencing of the enigmatic yeast Saitoella complicata.</title>
        <authorList>
            <person name="Nishida H."/>
            <person name="Hamamoto M."/>
            <person name="Sugiyama J."/>
        </authorList>
    </citation>
    <scope>NUCLEOTIDE SEQUENCE [LARGE SCALE GENOMIC DNA]</scope>
    <source>
        <strain evidence="9 10">NRRL Y-17804</strain>
    </source>
</reference>
<feature type="transmembrane region" description="Helical" evidence="8">
    <location>
        <begin position="236"/>
        <end position="260"/>
    </location>
</feature>
<dbReference type="GO" id="GO:0016020">
    <property type="term" value="C:membrane"/>
    <property type="evidence" value="ECO:0007669"/>
    <property type="project" value="UniProtKB-SubCell"/>
</dbReference>
<dbReference type="Proteomes" id="UP000033140">
    <property type="component" value="Unassembled WGS sequence"/>
</dbReference>
<accession>A0A0E9NJP2</accession>
<dbReference type="PANTHER" id="PTHR13929:SF0">
    <property type="entry name" value="UBIA PRENYLTRANSFERASE DOMAIN-CONTAINING PROTEIN 1"/>
    <property type="match status" value="1"/>
</dbReference>
<keyword evidence="5 8" id="KW-0812">Transmembrane</keyword>
<keyword evidence="4" id="KW-0808">Transferase</keyword>
<reference evidence="9 10" key="3">
    <citation type="journal article" date="2015" name="Genome Announc.">
        <title>Draft Genome Sequence of the Archiascomycetous Yeast Saitoella complicata.</title>
        <authorList>
            <person name="Yamauchi K."/>
            <person name="Kondo S."/>
            <person name="Hamamoto M."/>
            <person name="Takahashi Y."/>
            <person name="Ogura Y."/>
            <person name="Hayashi T."/>
            <person name="Nishida H."/>
        </authorList>
    </citation>
    <scope>NUCLEOTIDE SEQUENCE [LARGE SCALE GENOMIC DNA]</scope>
    <source>
        <strain evidence="9 10">NRRL Y-17804</strain>
    </source>
</reference>
<organism evidence="9 10">
    <name type="scientific">Saitoella complicata (strain BCRC 22490 / CBS 7301 / JCM 7358 / NBRC 10748 / NRRL Y-17804)</name>
    <dbReference type="NCBI Taxonomy" id="698492"/>
    <lineage>
        <taxon>Eukaryota</taxon>
        <taxon>Fungi</taxon>
        <taxon>Dikarya</taxon>
        <taxon>Ascomycota</taxon>
        <taxon>Taphrinomycotina</taxon>
        <taxon>Taphrinomycotina incertae sedis</taxon>
        <taxon>Saitoella</taxon>
    </lineage>
</organism>
<dbReference type="InterPro" id="IPR026046">
    <property type="entry name" value="UBIAD1"/>
</dbReference>
<evidence type="ECO:0000256" key="6">
    <source>
        <dbReference type="ARBA" id="ARBA00022989"/>
    </source>
</evidence>
<keyword evidence="7 8" id="KW-0472">Membrane</keyword>
<feature type="transmembrane region" description="Helical" evidence="8">
    <location>
        <begin position="126"/>
        <end position="143"/>
    </location>
</feature>
<dbReference type="Pfam" id="PF01040">
    <property type="entry name" value="UbiA"/>
    <property type="match status" value="1"/>
</dbReference>
<dbReference type="RefSeq" id="XP_019022116.1">
    <property type="nucleotide sequence ID" value="XM_019166997.1"/>
</dbReference>
<dbReference type="GO" id="GO:0042371">
    <property type="term" value="P:vitamin K biosynthetic process"/>
    <property type="evidence" value="ECO:0007669"/>
    <property type="project" value="TreeGrafter"/>
</dbReference>
<keyword evidence="3" id="KW-0474">Menaquinone biosynthesis</keyword>
<evidence type="ECO:0000256" key="7">
    <source>
        <dbReference type="ARBA" id="ARBA00023136"/>
    </source>
</evidence>
<reference evidence="9 10" key="2">
    <citation type="journal article" date="2014" name="J. Gen. Appl. Microbiol.">
        <title>The early diverging ascomycetous budding yeast Saitoella complicata has three histone deacetylases belonging to the Clr6, Hos2, and Rpd3 lineages.</title>
        <authorList>
            <person name="Nishida H."/>
            <person name="Matsumoto T."/>
            <person name="Kondo S."/>
            <person name="Hamamoto M."/>
            <person name="Yoshikawa H."/>
        </authorList>
    </citation>
    <scope>NUCLEOTIDE SEQUENCE [LARGE SCALE GENOMIC DNA]</scope>
    <source>
        <strain evidence="9 10">NRRL Y-17804</strain>
    </source>
</reference>
<evidence type="ECO:0008006" key="11">
    <source>
        <dbReference type="Google" id="ProtNLM"/>
    </source>
</evidence>
<dbReference type="AlphaFoldDB" id="A0A0E9NJP2"/>
<evidence type="ECO:0000256" key="5">
    <source>
        <dbReference type="ARBA" id="ARBA00022692"/>
    </source>
</evidence>